<reference evidence="13 15" key="1">
    <citation type="submission" date="2017-07" db="EMBL/GenBank/DDBJ databases">
        <title>Virulence factors identified in Actinobacillus seminis.</title>
        <authorList>
            <person name="Negrete-Abascal E."/>
            <person name="Vaca-Pacheco S."/>
            <person name="Montes-Garcia F."/>
            <person name="Leyto-Gil A.M."/>
            <person name="Fragoso-Garcia E."/>
            <person name="Carvente-Garcia R."/>
            <person name="Perez-Agueros S."/>
            <person name="Castelan-Sanchez H.G."/>
            <person name="Garcia-Molina A."/>
            <person name="Villamar T.E."/>
            <person name="Vazquez-Cruz C."/>
        </authorList>
    </citation>
    <scope>NUCLEOTIDE SEQUENCE [LARGE SCALE GENOMIC DNA]</scope>
    <source>
        <strain evidence="13 15">ATCC 15768</strain>
    </source>
</reference>
<dbReference type="InterPro" id="IPR032520">
    <property type="entry name" value="MukB_hinge"/>
</dbReference>
<dbReference type="InterPro" id="IPR042501">
    <property type="entry name" value="MukB_hinge_sf"/>
</dbReference>
<dbReference type="SUPFAM" id="SSF52540">
    <property type="entry name" value="P-loop containing nucleoside triphosphate hydrolases"/>
    <property type="match status" value="1"/>
</dbReference>
<evidence type="ECO:0000256" key="1">
    <source>
        <dbReference type="ARBA" id="ARBA00022490"/>
    </source>
</evidence>
<evidence type="ECO:0000259" key="12">
    <source>
        <dbReference type="Pfam" id="PF16330"/>
    </source>
</evidence>
<evidence type="ECO:0000259" key="11">
    <source>
        <dbReference type="Pfam" id="PF04310"/>
    </source>
</evidence>
<dbReference type="NCBIfam" id="NF003422">
    <property type="entry name" value="PRK04863.1"/>
    <property type="match status" value="1"/>
</dbReference>
<evidence type="ECO:0000313" key="13">
    <source>
        <dbReference type="EMBL" id="OZN24853.1"/>
    </source>
</evidence>
<dbReference type="FunCoup" id="A0A263HBL2">
    <property type="interactions" value="253"/>
</dbReference>
<dbReference type="Proteomes" id="UP000215738">
    <property type="component" value="Unassembled WGS sequence"/>
</dbReference>
<dbReference type="InParanoid" id="A0A263HBL2"/>
<proteinExistence type="inferred from homology"/>
<keyword evidence="6 10" id="KW-0175">Coiled coil</keyword>
<dbReference type="OrthoDB" id="6722439at2"/>
<comment type="subunit">
    <text evidence="10">Homodimerization via its hinge domain. Binds to DNA via its C-terminal region. Interacts, and probably forms a ternary complex, with MukE and MukF via its C-terminal region. The complex formation is stimulated by calcium or magnesium. Interacts with tubulin-related protein FtsZ.</text>
</comment>
<keyword evidence="2 10" id="KW-0132">Cell division</keyword>
<dbReference type="PANTHER" id="PTHR42963:SF1">
    <property type="entry name" value="DUF4476 DOMAIN-CONTAINING PROTEIN"/>
    <property type="match status" value="1"/>
</dbReference>
<dbReference type="InterPro" id="IPR050308">
    <property type="entry name" value="MukB/SMC"/>
</dbReference>
<dbReference type="Gene3D" id="3.30.70.3500">
    <property type="entry name" value="MukB, hinge domain"/>
    <property type="match status" value="1"/>
</dbReference>
<dbReference type="Pfam" id="PF04310">
    <property type="entry name" value="MukB"/>
    <property type="match status" value="1"/>
</dbReference>
<keyword evidence="9 10" id="KW-0131">Cell cycle</keyword>
<keyword evidence="4 10" id="KW-0159">Chromosome partition</keyword>
<evidence type="ECO:0000256" key="5">
    <source>
        <dbReference type="ARBA" id="ARBA00022840"/>
    </source>
</evidence>
<dbReference type="GO" id="GO:0030261">
    <property type="term" value="P:chromosome condensation"/>
    <property type="evidence" value="ECO:0007669"/>
    <property type="project" value="UniProtKB-KW"/>
</dbReference>
<dbReference type="InterPro" id="IPR027417">
    <property type="entry name" value="P-loop_NTPase"/>
</dbReference>
<evidence type="ECO:0000313" key="16">
    <source>
        <dbReference type="Proteomes" id="UP000254507"/>
    </source>
</evidence>
<protein>
    <recommendedName>
        <fullName evidence="10">Chromosome partition protein MukB</fullName>
    </recommendedName>
    <alternativeName>
        <fullName evidence="10">Structural maintenance of chromosome-related protein</fullName>
    </alternativeName>
</protein>
<dbReference type="GO" id="GO:0007059">
    <property type="term" value="P:chromosome segregation"/>
    <property type="evidence" value="ECO:0007669"/>
    <property type="project" value="UniProtKB-UniRule"/>
</dbReference>
<dbReference type="GO" id="GO:0003677">
    <property type="term" value="F:DNA binding"/>
    <property type="evidence" value="ECO:0007669"/>
    <property type="project" value="UniProtKB-UniRule"/>
</dbReference>
<sequence length="1519" mass="173750">MSDIFEQENEILDLEKGIIANDIDEMSLEKADLETYSVTMSQFNPALQSVGVERGKFRSLTLINWNGFFARTFDLDELVTTLSGGNGAGKSTTMAGFVTALIPDLTLLHFRNTTEAGSTGGSRDKGLHGKLRPGVCYAALDTINSRHQRIVVGVRLQQVAGRDKKVDIKTFSIQGLELSLNPTAVFTETVGERQARVLNLNELKDKIENLGAQFKQYPSITDYHGMMFDLGIIPKRLRSSSDRSKFYKLIEASLYGGISSAITKSLRDYLLPENLGVRKAFQDMESALRENRMTLEAIKVTQADRDLFKHLITETTNYVASDYMRNANERLGNIQTALSFRQDWYKAKAEQDLSQHRLIDLSREAAELAENEKMLEADHQSAVDHLNLVLNALRHQEKISRYHENVATLREKLEEQKMAVEEANEQQEASQAQLDQVELEADQLRNQLADYQQALDAQQTRALQYNQAISALEKAKYLCGLAELSVKNVEDYYAEFEAQAEDITAKVLELEQKMSISEAAKTQFDKAYQLVCSIAGEMPRSAAWESAKTLLREYPRQKVQAQQSASLRGKLHELEQRYAQQQSAVRLLKDVNQRANLALESVEELEDFYAEQEALADDLSAELSEQVEQRSTLRQKREQLTALYEENARKAPAWLAAQAALERLQEQSGANFADSQDVMNFMQAQLVKEREFTIERDQLEQKRQHLDEQISRLSQPDGSEDPRLNALAESFGGVLLSELYDDVPIEDAPYFSALYGPARHAIVVRDLTAVKEQLSQLEDCPEDLYLIEGDPAEFDDSVFNAQELELGVVVQVSNREVRYSKFPEIPLFGRAAREKRLEELQAQRDEIAEQYAQRAFDVQKCQRLHEHFSQFVGLHLALAFLPNPETLMAEVQRERNEIERELNQFSSGEQQIRMQLDNAKEKMQLLNKLLPQVNVLADETLMDRIEECREQLDEAEQAAHFIRQYGNALAQLEPIANTLQSDPENYERLKADYESAVGLQKQIQQRVFALADVVQRKAHFSYEDTVKSETSELNEQLRQRLEQVQKQREQQREIVRQKQVRFAQYNQVYIELRSSFDEKNKMLNELIGEIGQLGVCADDGAEERARIRRDELYQQLSTGRQRRTYIEKQLTQIETESENLTRRIRKAERDYKTQRELVVAAKVSWCVVLRLSRNSDVEKRLNRRELAYLSADDLRSMSDKALGALRTAVADNEYLRDALRISEDSRKPENKVRFFIAVYQHLRERIRQDIIKTDDPIDAIEQMEIELSRLTSELTGREKKLAISSESVANIMRKTIQREQNRIRMLNQGLQNIAFGQVKSVRLVVNIRDTHAMLLDALSGNQAEYQDLFSDNRMTFSEAMAKLYQRINPHIDMGQRTAQTIGEELLDYRNYLDLEVEVYRGADGWLRAESGALSTGEAIGTGMSILLMVVQSWEEESRRIRGKDIVPCRLLFLDEAARLDAKSISTLFELCERLDMQLLIAAPENISPEKGTTYKLVRKISGNQEHVHVVGLRGFGATE</sequence>
<feature type="domain" description="MukB hinge" evidence="12">
    <location>
        <begin position="695"/>
        <end position="860"/>
    </location>
</feature>
<keyword evidence="15" id="KW-1185">Reference proteome</keyword>
<evidence type="ECO:0000256" key="9">
    <source>
        <dbReference type="ARBA" id="ARBA00023306"/>
    </source>
</evidence>
<evidence type="ECO:0000256" key="4">
    <source>
        <dbReference type="ARBA" id="ARBA00022829"/>
    </source>
</evidence>
<dbReference type="PANTHER" id="PTHR42963">
    <property type="entry name" value="CHROMOSOME PARTITION PROTEIN MUKB"/>
    <property type="match status" value="1"/>
</dbReference>
<feature type="coiled-coil region" evidence="10">
    <location>
        <begin position="888"/>
        <end position="965"/>
    </location>
</feature>
<feature type="coiled-coil region" evidence="10">
    <location>
        <begin position="1027"/>
        <end position="1061"/>
    </location>
</feature>
<feature type="coiled-coil region" evidence="10">
    <location>
        <begin position="564"/>
        <end position="643"/>
    </location>
</feature>
<comment type="similarity">
    <text evidence="10">Belongs to the SMC family. MukB subfamily.</text>
</comment>
<evidence type="ECO:0000313" key="15">
    <source>
        <dbReference type="Proteomes" id="UP000215738"/>
    </source>
</evidence>
<evidence type="ECO:0000256" key="7">
    <source>
        <dbReference type="ARBA" id="ARBA00023067"/>
    </source>
</evidence>
<dbReference type="GO" id="GO:0051301">
    <property type="term" value="P:cell division"/>
    <property type="evidence" value="ECO:0007669"/>
    <property type="project" value="UniProtKB-KW"/>
</dbReference>
<dbReference type="EMBL" id="UFSB01000001">
    <property type="protein sequence ID" value="SUU36750.1"/>
    <property type="molecule type" value="Genomic_DNA"/>
</dbReference>
<feature type="binding site" evidence="10">
    <location>
        <begin position="84"/>
        <end position="91"/>
    </location>
    <ligand>
        <name>ATP</name>
        <dbReference type="ChEBI" id="CHEBI:30616"/>
    </ligand>
</feature>
<feature type="coiled-coil region" evidence="10">
    <location>
        <begin position="1130"/>
        <end position="1157"/>
    </location>
</feature>
<keyword evidence="7 10" id="KW-0226">DNA condensation</keyword>
<feature type="coiled-coil region" evidence="10">
    <location>
        <begin position="358"/>
        <end position="513"/>
    </location>
</feature>
<comment type="domain">
    <text evidence="10">The hinge domain, which separates the large intramolecular coiled coil regions, allows the homodimerization, forming a V-shaped homodimer.</text>
</comment>
<dbReference type="Gene3D" id="1.20.5.420">
    <property type="entry name" value="Immunoglobulin FC, subunit C"/>
    <property type="match status" value="1"/>
</dbReference>
<dbReference type="GO" id="GO:0006260">
    <property type="term" value="P:DNA replication"/>
    <property type="evidence" value="ECO:0007669"/>
    <property type="project" value="UniProtKB-UniRule"/>
</dbReference>
<keyword evidence="3 10" id="KW-0547">Nucleotide-binding</keyword>
<dbReference type="Pfam" id="PF13558">
    <property type="entry name" value="SbcC_Walker_B"/>
    <property type="match status" value="1"/>
</dbReference>
<comment type="function">
    <text evidence="10">Plays a central role in chromosome condensation, segregation and cell cycle progression. Functions as a homodimer, which is essential for chromosome partition. Involved in negative DNA supercoiling in vivo, and by this means organize and compact chromosomes. May achieve or facilitate chromosome segregation by condensation DNA from both sides of a centrally located replisome during cell division.</text>
</comment>
<comment type="subcellular location">
    <subcellularLocation>
        <location evidence="10">Cytoplasm</location>
        <location evidence="10">Nucleoid</location>
    </subcellularLocation>
    <text evidence="10">Restricted to the nucleoid region.</text>
</comment>
<organism evidence="14 16">
    <name type="scientific">Actinobacillus seminis</name>
    <dbReference type="NCBI Taxonomy" id="722"/>
    <lineage>
        <taxon>Bacteria</taxon>
        <taxon>Pseudomonadati</taxon>
        <taxon>Pseudomonadota</taxon>
        <taxon>Gammaproteobacteria</taxon>
        <taxon>Pasteurellales</taxon>
        <taxon>Pasteurellaceae</taxon>
        <taxon>Actinobacillus</taxon>
    </lineage>
</organism>
<evidence type="ECO:0000256" key="6">
    <source>
        <dbReference type="ARBA" id="ARBA00023054"/>
    </source>
</evidence>
<dbReference type="GO" id="GO:0005524">
    <property type="term" value="F:ATP binding"/>
    <property type="evidence" value="ECO:0007669"/>
    <property type="project" value="UniProtKB-UniRule"/>
</dbReference>
<evidence type="ECO:0000313" key="14">
    <source>
        <dbReference type="EMBL" id="SUU36750.1"/>
    </source>
</evidence>
<dbReference type="GO" id="GO:0009295">
    <property type="term" value="C:nucleoid"/>
    <property type="evidence" value="ECO:0007669"/>
    <property type="project" value="UniProtKB-SubCell"/>
</dbReference>
<dbReference type="Pfam" id="PF16330">
    <property type="entry name" value="MukB_hinge"/>
    <property type="match status" value="1"/>
</dbReference>
<reference evidence="14 16" key="2">
    <citation type="submission" date="2018-06" db="EMBL/GenBank/DDBJ databases">
        <authorList>
            <consortium name="Pathogen Informatics"/>
            <person name="Doyle S."/>
        </authorList>
    </citation>
    <scope>NUCLEOTIDE SEQUENCE [LARGE SCALE GENOMIC DNA]</scope>
    <source>
        <strain evidence="14 16">NCTC10851</strain>
    </source>
</reference>
<dbReference type="GO" id="GO:0005737">
    <property type="term" value="C:cytoplasm"/>
    <property type="evidence" value="ECO:0007669"/>
    <property type="project" value="UniProtKB-UniRule"/>
</dbReference>
<dbReference type="HAMAP" id="MF_01800">
    <property type="entry name" value="MukB"/>
    <property type="match status" value="1"/>
</dbReference>
<evidence type="ECO:0000256" key="10">
    <source>
        <dbReference type="HAMAP-Rule" id="MF_01800"/>
    </source>
</evidence>
<feature type="domain" description="MukB N-terminal" evidence="11">
    <location>
        <begin position="52"/>
        <end position="276"/>
    </location>
</feature>
<dbReference type="Proteomes" id="UP000254507">
    <property type="component" value="Unassembled WGS sequence"/>
</dbReference>
<dbReference type="PIRSF" id="PIRSF005246">
    <property type="entry name" value="MukB"/>
    <property type="match status" value="1"/>
</dbReference>
<name>A0A263HBL2_9PAST</name>
<keyword evidence="1 10" id="KW-0963">Cytoplasm</keyword>
<feature type="region of interest" description="Flexible hinge" evidence="10">
    <location>
        <begin position="716"/>
        <end position="833"/>
    </location>
</feature>
<accession>A0A263HBL2</accession>
<dbReference type="InterPro" id="IPR012090">
    <property type="entry name" value="MukB"/>
</dbReference>
<evidence type="ECO:0000256" key="3">
    <source>
        <dbReference type="ARBA" id="ARBA00022741"/>
    </source>
</evidence>
<evidence type="ECO:0000256" key="2">
    <source>
        <dbReference type="ARBA" id="ARBA00022618"/>
    </source>
</evidence>
<dbReference type="InterPro" id="IPR007406">
    <property type="entry name" value="MukB_N_dom"/>
</dbReference>
<dbReference type="Gene3D" id="1.20.58.850">
    <property type="match status" value="1"/>
</dbReference>
<dbReference type="Gene3D" id="3.40.1140.10">
    <property type="match status" value="2"/>
</dbReference>
<keyword evidence="5 10" id="KW-0067">ATP-binding</keyword>
<evidence type="ECO:0000256" key="8">
    <source>
        <dbReference type="ARBA" id="ARBA00023125"/>
    </source>
</evidence>
<keyword evidence="8 10" id="KW-0238">DNA-binding</keyword>
<gene>
    <name evidence="10 14" type="primary">mukB</name>
    <name evidence="13" type="ORF">CFY87_05820</name>
    <name evidence="14" type="ORF">NCTC10851_01331</name>
</gene>
<dbReference type="EMBL" id="NLFK01000005">
    <property type="protein sequence ID" value="OZN24853.1"/>
    <property type="molecule type" value="Genomic_DNA"/>
</dbReference>